<organism evidence="2 3">
    <name type="scientific">Butyrivibrio hungatei</name>
    <dbReference type="NCBI Taxonomy" id="185008"/>
    <lineage>
        <taxon>Bacteria</taxon>
        <taxon>Bacillati</taxon>
        <taxon>Bacillota</taxon>
        <taxon>Clostridia</taxon>
        <taxon>Lachnospirales</taxon>
        <taxon>Lachnospiraceae</taxon>
        <taxon>Butyrivibrio</taxon>
    </lineage>
</organism>
<proteinExistence type="predicted"/>
<evidence type="ECO:0000313" key="2">
    <source>
        <dbReference type="EMBL" id="AOZ97908.1"/>
    </source>
</evidence>
<dbReference type="EMBL" id="CP017832">
    <property type="protein sequence ID" value="AOZ97908.1"/>
    <property type="molecule type" value="Genomic_DNA"/>
</dbReference>
<evidence type="ECO:0000259" key="1">
    <source>
        <dbReference type="Pfam" id="PF18810"/>
    </source>
</evidence>
<keyword evidence="2" id="KW-0614">Plasmid</keyword>
<sequence>MNSYTELSVEKILNEKCVSIGTIPKEIADFIESKKPKLHIDTTSQIAFWDNRIAHTEDHKNDFMSDIMYEDCFKTIPDFIRNPDVISVKKDNSSISFIKRLSQDISVVVRITNKGTYSYRTMYPLMSAQLDKYLQDGTAWEYPKNEAEN</sequence>
<gene>
    <name evidence="2" type="ORF">bhn_II109</name>
</gene>
<feature type="domain" description="Phage-Barnase-EndoU-ColicinE5/D-RelE like nuclease 2" evidence="1">
    <location>
        <begin position="28"/>
        <end position="135"/>
    </location>
</feature>
<name>A0A1D9P5P7_9FIRM</name>
<reference evidence="3" key="1">
    <citation type="submission" date="2016-10" db="EMBL/GenBank/DDBJ databases">
        <title>The complete genome sequence of the rumen bacterium Butyrivibrio hungatei MB2003.</title>
        <authorList>
            <person name="Palevich N."/>
            <person name="Kelly W.J."/>
            <person name="Leahy S.C."/>
            <person name="Altermann E."/>
            <person name="Rakonjac J."/>
            <person name="Attwood G.T."/>
        </authorList>
    </citation>
    <scope>NUCLEOTIDE SEQUENCE [LARGE SCALE GENOMIC DNA]</scope>
    <source>
        <strain evidence="3">MB2003</strain>
        <plasmid evidence="3">Plasmid pnp144</plasmid>
    </source>
</reference>
<dbReference type="Pfam" id="PF18810">
    <property type="entry name" value="PBECR2"/>
    <property type="match status" value="1"/>
</dbReference>
<dbReference type="AlphaFoldDB" id="A0A1D9P5P7"/>
<dbReference type="KEGG" id="bhu:bhn_II109"/>
<dbReference type="Proteomes" id="UP000179284">
    <property type="component" value="Plasmid pNP144"/>
</dbReference>
<dbReference type="RefSeq" id="WP_071177666.1">
    <property type="nucleotide sequence ID" value="NZ_CP017832.1"/>
</dbReference>
<keyword evidence="3" id="KW-1185">Reference proteome</keyword>
<accession>A0A1D9P5P7</accession>
<protein>
    <recommendedName>
        <fullName evidence="1">Phage-Barnase-EndoU-ColicinE5/D-RelE like nuclease 2 domain-containing protein</fullName>
    </recommendedName>
</protein>
<evidence type="ECO:0000313" key="3">
    <source>
        <dbReference type="Proteomes" id="UP000179284"/>
    </source>
</evidence>
<dbReference type="OrthoDB" id="1683148at2"/>
<geneLocation type="plasmid" evidence="3">
    <name>pnp144</name>
</geneLocation>
<dbReference type="InterPro" id="IPR041110">
    <property type="entry name" value="PBECR2"/>
</dbReference>